<gene>
    <name evidence="1" type="ORF">K505DRAFT_368793</name>
</gene>
<evidence type="ECO:0000313" key="1">
    <source>
        <dbReference type="EMBL" id="KAF2785797.1"/>
    </source>
</evidence>
<keyword evidence="2" id="KW-1185">Reference proteome</keyword>
<dbReference type="Proteomes" id="UP000799757">
    <property type="component" value="Unassembled WGS sequence"/>
</dbReference>
<dbReference type="OrthoDB" id="10455152at2759"/>
<name>A0A6A6WPM6_9PLEO</name>
<proteinExistence type="predicted"/>
<sequence>MEGYIPDPTWDNLSWPLLHTLELNDLFLSSNSFVGFITRHDKTLSSLALMRIGISGGTWEEPLQEVTKMKQLCHFHLIDLFQPAPSVEDPHSFELIELIDTKIGTEVVLGNKDDINLATEVFRHKFWTTELDSEYLVDLRLVRAVVEGEISYKNGRWEGECRRGGIVGVRPPA</sequence>
<dbReference type="EMBL" id="MU002668">
    <property type="protein sequence ID" value="KAF2785797.1"/>
    <property type="molecule type" value="Genomic_DNA"/>
</dbReference>
<organism evidence="1 2">
    <name type="scientific">Melanomma pulvis-pyrius CBS 109.77</name>
    <dbReference type="NCBI Taxonomy" id="1314802"/>
    <lineage>
        <taxon>Eukaryota</taxon>
        <taxon>Fungi</taxon>
        <taxon>Dikarya</taxon>
        <taxon>Ascomycota</taxon>
        <taxon>Pezizomycotina</taxon>
        <taxon>Dothideomycetes</taxon>
        <taxon>Pleosporomycetidae</taxon>
        <taxon>Pleosporales</taxon>
        <taxon>Melanommataceae</taxon>
        <taxon>Melanomma</taxon>
    </lineage>
</organism>
<reference evidence="1" key="1">
    <citation type="journal article" date="2020" name="Stud. Mycol.">
        <title>101 Dothideomycetes genomes: a test case for predicting lifestyles and emergence of pathogens.</title>
        <authorList>
            <person name="Haridas S."/>
            <person name="Albert R."/>
            <person name="Binder M."/>
            <person name="Bloem J."/>
            <person name="Labutti K."/>
            <person name="Salamov A."/>
            <person name="Andreopoulos B."/>
            <person name="Baker S."/>
            <person name="Barry K."/>
            <person name="Bills G."/>
            <person name="Bluhm B."/>
            <person name="Cannon C."/>
            <person name="Castanera R."/>
            <person name="Culley D."/>
            <person name="Daum C."/>
            <person name="Ezra D."/>
            <person name="Gonzalez J."/>
            <person name="Henrissat B."/>
            <person name="Kuo A."/>
            <person name="Liang C."/>
            <person name="Lipzen A."/>
            <person name="Lutzoni F."/>
            <person name="Magnuson J."/>
            <person name="Mondo S."/>
            <person name="Nolan M."/>
            <person name="Ohm R."/>
            <person name="Pangilinan J."/>
            <person name="Park H.-J."/>
            <person name="Ramirez L."/>
            <person name="Alfaro M."/>
            <person name="Sun H."/>
            <person name="Tritt A."/>
            <person name="Yoshinaga Y."/>
            <person name="Zwiers L.-H."/>
            <person name="Turgeon B."/>
            <person name="Goodwin S."/>
            <person name="Spatafora J."/>
            <person name="Crous P."/>
            <person name="Grigoriev I."/>
        </authorList>
    </citation>
    <scope>NUCLEOTIDE SEQUENCE</scope>
    <source>
        <strain evidence="1">CBS 109.77</strain>
    </source>
</reference>
<protein>
    <submittedName>
        <fullName evidence="1">Uncharacterized protein</fullName>
    </submittedName>
</protein>
<evidence type="ECO:0000313" key="2">
    <source>
        <dbReference type="Proteomes" id="UP000799757"/>
    </source>
</evidence>
<accession>A0A6A6WPM6</accession>
<dbReference type="AlphaFoldDB" id="A0A6A6WPM6"/>